<dbReference type="SUPFAM" id="SSF48452">
    <property type="entry name" value="TPR-like"/>
    <property type="match status" value="1"/>
</dbReference>
<dbReference type="PANTHER" id="PTHR43308">
    <property type="entry name" value="OUTER MEMBRANE PROTEIN ALPHA-RELATED"/>
    <property type="match status" value="1"/>
</dbReference>
<dbReference type="Gene3D" id="1.25.40.10">
    <property type="entry name" value="Tetratricopeptide repeat domain"/>
    <property type="match status" value="1"/>
</dbReference>
<organism evidence="2 3">
    <name type="scientific">Thermohalobacter berrensis</name>
    <dbReference type="NCBI Taxonomy" id="99594"/>
    <lineage>
        <taxon>Bacteria</taxon>
        <taxon>Bacillati</taxon>
        <taxon>Bacillota</taxon>
        <taxon>Tissierellia</taxon>
        <taxon>Tissierellales</taxon>
        <taxon>Thermohalobacteraceae</taxon>
        <taxon>Thermohalobacter</taxon>
    </lineage>
</organism>
<comment type="caution">
    <text evidence="2">The sequence shown here is derived from an EMBL/GenBank/DDBJ whole genome shotgun (WGS) entry which is preliminary data.</text>
</comment>
<dbReference type="Pfam" id="PF00395">
    <property type="entry name" value="SLH"/>
    <property type="match status" value="3"/>
</dbReference>
<feature type="domain" description="SLH" evidence="1">
    <location>
        <begin position="22"/>
        <end position="86"/>
    </location>
</feature>
<protein>
    <recommendedName>
        <fullName evidence="1">SLH domain-containing protein</fullName>
    </recommendedName>
</protein>
<evidence type="ECO:0000313" key="3">
    <source>
        <dbReference type="Proteomes" id="UP000284177"/>
    </source>
</evidence>
<dbReference type="Proteomes" id="UP000284177">
    <property type="component" value="Unassembled WGS sequence"/>
</dbReference>
<evidence type="ECO:0000259" key="1">
    <source>
        <dbReference type="PROSITE" id="PS51272"/>
    </source>
</evidence>
<keyword evidence="3" id="KW-1185">Reference proteome</keyword>
<proteinExistence type="predicted"/>
<sequence>MRKLISIFIILSLLISNISIVNADKFYLDVFGHWAEDVIMWATNEVELLEGYDDGTFRPDNNITRSEYITLLFRTANEQEVINNLESEENIKLQTSKTDKNTSVNKIANPNENNIEDKDVEEKKKELPFEDVNNEFWAFDEIKAIYTYINKQNKEIKFEDIFPGDKFQPNKKITREEAVILSSFFTTPPIEDKKEEFNDISNDYEYYDQIMMLADNGIIEGYDDNTFKPKSNITRAEAVTVMKRIYFDMEFLKGNYMNDIQLISTENDNKFVLFGDYENRDLSKEDIIYKRAISTLEYKSLTDYIPYEEQHLYDDNPIETLKELKDKGYENIIGVNYYLIKFANLSNAEKKNLYNEILEEYLNRDDLKDMESILIFTGADKYLEETEKLLEAIDYWYNITDNNEELYNIVFLKSKLYKNNGELEKALGLYNDVVENEDIENAPLEIQKKIIMNIAYLLMEMGEFDKAEVLLKEGWNSIKNNKEYVAYSNEIDKDFKGSIKKILIKKMETSS</sequence>
<dbReference type="EMBL" id="MCIB01000009">
    <property type="protein sequence ID" value="RKD32712.1"/>
    <property type="molecule type" value="Genomic_DNA"/>
</dbReference>
<evidence type="ECO:0000313" key="2">
    <source>
        <dbReference type="EMBL" id="RKD32712.1"/>
    </source>
</evidence>
<dbReference type="InterPro" id="IPR011990">
    <property type="entry name" value="TPR-like_helical_dom_sf"/>
</dbReference>
<dbReference type="AlphaFoldDB" id="A0A419T5I5"/>
<feature type="domain" description="SLH" evidence="1">
    <location>
        <begin position="193"/>
        <end position="256"/>
    </location>
</feature>
<accession>A0A419T5I5</accession>
<dbReference type="RefSeq" id="WP_183108742.1">
    <property type="nucleotide sequence ID" value="NZ_MCIB01000009.1"/>
</dbReference>
<gene>
    <name evidence="2" type="ORF">BET03_10270</name>
</gene>
<dbReference type="PROSITE" id="PS51272">
    <property type="entry name" value="SLH"/>
    <property type="match status" value="2"/>
</dbReference>
<name>A0A419T5I5_9FIRM</name>
<dbReference type="InterPro" id="IPR001119">
    <property type="entry name" value="SLH_dom"/>
</dbReference>
<reference evidence="2 3" key="1">
    <citation type="submission" date="2016-08" db="EMBL/GenBank/DDBJ databases">
        <title>Novel Firmicutes and Novel Genomes.</title>
        <authorList>
            <person name="Poppleton D.I."/>
            <person name="Gribaldo S."/>
        </authorList>
    </citation>
    <scope>NUCLEOTIDE SEQUENCE [LARGE SCALE GENOMIC DNA]</scope>
    <source>
        <strain evidence="2 3">CTT3</strain>
    </source>
</reference>
<dbReference type="InterPro" id="IPR051465">
    <property type="entry name" value="Cell_Envelope_Struct_Comp"/>
</dbReference>